<keyword evidence="1 3" id="KW-0808">Transferase</keyword>
<organism evidence="3 4">
    <name type="scientific">Verticiella sediminum</name>
    <dbReference type="NCBI Taxonomy" id="1247510"/>
    <lineage>
        <taxon>Bacteria</taxon>
        <taxon>Pseudomonadati</taxon>
        <taxon>Pseudomonadota</taxon>
        <taxon>Betaproteobacteria</taxon>
        <taxon>Burkholderiales</taxon>
        <taxon>Alcaligenaceae</taxon>
        <taxon>Verticiella</taxon>
    </lineage>
</organism>
<dbReference type="InterPro" id="IPR044855">
    <property type="entry name" value="CoA-Trfase_III_dom3_sf"/>
</dbReference>
<evidence type="ECO:0000256" key="2">
    <source>
        <dbReference type="SAM" id="MobiDB-lite"/>
    </source>
</evidence>
<dbReference type="Gene3D" id="3.40.50.10540">
    <property type="entry name" value="Crotonobetainyl-coa:carnitine coa-transferase, domain 1"/>
    <property type="match status" value="1"/>
</dbReference>
<dbReference type="Gene3D" id="3.30.1540.10">
    <property type="entry name" value="formyl-coa transferase, domain 3"/>
    <property type="match status" value="1"/>
</dbReference>
<proteinExistence type="predicted"/>
<dbReference type="SUPFAM" id="SSF89796">
    <property type="entry name" value="CoA-transferase family III (CaiB/BaiF)"/>
    <property type="match status" value="1"/>
</dbReference>
<accession>A0A556AJF4</accession>
<keyword evidence="4" id="KW-1185">Reference proteome</keyword>
<dbReference type="GO" id="GO:0008410">
    <property type="term" value="F:CoA-transferase activity"/>
    <property type="evidence" value="ECO:0007669"/>
    <property type="project" value="TreeGrafter"/>
</dbReference>
<sequence>MIMQGQQPTAIHPLRGIRVIEMGQNIAGPYASEILATLGADVVKVERPGTGDDARGWGPPFWRETATTFQAMNHGKRSIVLDLKSPEHVRWLRDYATEADVFVQNMRPGALAELGLGPDVLCAANPRLVYCSLSAFGHKGPKHLSPGYEPIVQAYAGLFSVNGAQDGPPARVGMQVLDLGSGVWAALGCIAALFQRASTQRGCVVDTSLFETALGWLQVLLAGFQATGEQPARHRSGNPNVVVFQALPTADGEVLVAAANDRLFAKLARIVGREAWTQDPRYASNALRVQHKAELLAELHTLFRQRSSAVWIDALEQAGIPCSPVQDFEQVMAQPQTQALGIFQTIPGLGLDIVGLPVSFDGHRPPVNSRAPELGEHTQELCKGLR</sequence>
<dbReference type="EMBL" id="VLTJ01000029">
    <property type="protein sequence ID" value="TSH93011.1"/>
    <property type="molecule type" value="Genomic_DNA"/>
</dbReference>
<dbReference type="InterPro" id="IPR023606">
    <property type="entry name" value="CoA-Trfase_III_dom_1_sf"/>
</dbReference>
<evidence type="ECO:0000313" key="4">
    <source>
        <dbReference type="Proteomes" id="UP000318405"/>
    </source>
</evidence>
<name>A0A556AJF4_9BURK</name>
<dbReference type="InterPro" id="IPR003673">
    <property type="entry name" value="CoA-Trfase_fam_III"/>
</dbReference>
<reference evidence="3 4" key="1">
    <citation type="submission" date="2019-07" db="EMBL/GenBank/DDBJ databases">
        <title>Qingshengfaniella alkalisoli gen. nov., sp. nov., isolated from saline soil.</title>
        <authorList>
            <person name="Xu L."/>
            <person name="Huang X.-X."/>
            <person name="Sun J.-Q."/>
        </authorList>
    </citation>
    <scope>NUCLEOTIDE SEQUENCE [LARGE SCALE GENOMIC DNA]</scope>
    <source>
        <strain evidence="3 4">DSM 27279</strain>
    </source>
</reference>
<gene>
    <name evidence="3" type="ORF">FOZ76_16630</name>
</gene>
<dbReference type="Pfam" id="PF02515">
    <property type="entry name" value="CoA_transf_3"/>
    <property type="match status" value="1"/>
</dbReference>
<evidence type="ECO:0000313" key="3">
    <source>
        <dbReference type="EMBL" id="TSH93011.1"/>
    </source>
</evidence>
<dbReference type="Proteomes" id="UP000318405">
    <property type="component" value="Unassembled WGS sequence"/>
</dbReference>
<feature type="region of interest" description="Disordered" evidence="2">
    <location>
        <begin position="366"/>
        <end position="386"/>
    </location>
</feature>
<dbReference type="PANTHER" id="PTHR48207">
    <property type="entry name" value="SUCCINATE--HYDROXYMETHYLGLUTARATE COA-TRANSFERASE"/>
    <property type="match status" value="1"/>
</dbReference>
<dbReference type="PANTHER" id="PTHR48207:SF3">
    <property type="entry name" value="SUCCINATE--HYDROXYMETHYLGLUTARATE COA-TRANSFERASE"/>
    <property type="match status" value="1"/>
</dbReference>
<evidence type="ECO:0000256" key="1">
    <source>
        <dbReference type="ARBA" id="ARBA00022679"/>
    </source>
</evidence>
<dbReference type="InterPro" id="IPR050483">
    <property type="entry name" value="CoA-transferase_III_domain"/>
</dbReference>
<protein>
    <submittedName>
        <fullName evidence="3">CoA transferase</fullName>
    </submittedName>
</protein>
<dbReference type="AlphaFoldDB" id="A0A556AJF4"/>
<dbReference type="OrthoDB" id="5294844at2"/>
<comment type="caution">
    <text evidence="3">The sequence shown here is derived from an EMBL/GenBank/DDBJ whole genome shotgun (WGS) entry which is preliminary data.</text>
</comment>